<name>A0ABV5TLW8_9ACTN</name>
<dbReference type="Proteomes" id="UP001589610">
    <property type="component" value="Unassembled WGS sequence"/>
</dbReference>
<evidence type="ECO:0000259" key="4">
    <source>
        <dbReference type="PROSITE" id="PS51462"/>
    </source>
</evidence>
<protein>
    <submittedName>
        <fullName evidence="5">NUDIX hydrolase</fullName>
        <ecNumber evidence="5">3.6.-.-</ecNumber>
    </submittedName>
</protein>
<feature type="region of interest" description="Disordered" evidence="3">
    <location>
        <begin position="1"/>
        <end position="20"/>
    </location>
</feature>
<dbReference type="PROSITE" id="PS00893">
    <property type="entry name" value="NUDIX_BOX"/>
    <property type="match status" value="1"/>
</dbReference>
<dbReference type="PROSITE" id="PS51462">
    <property type="entry name" value="NUDIX"/>
    <property type="match status" value="1"/>
</dbReference>
<evidence type="ECO:0000256" key="3">
    <source>
        <dbReference type="SAM" id="MobiDB-lite"/>
    </source>
</evidence>
<dbReference type="GO" id="GO:0016787">
    <property type="term" value="F:hydrolase activity"/>
    <property type="evidence" value="ECO:0007669"/>
    <property type="project" value="UniProtKB-KW"/>
</dbReference>
<comment type="caution">
    <text evidence="5">The sequence shown here is derived from an EMBL/GenBank/DDBJ whole genome shotgun (WGS) entry which is preliminary data.</text>
</comment>
<accession>A0ABV5TLW8</accession>
<dbReference type="InterPro" id="IPR015797">
    <property type="entry name" value="NUDIX_hydrolase-like_dom_sf"/>
</dbReference>
<dbReference type="SUPFAM" id="SSF55811">
    <property type="entry name" value="Nudix"/>
    <property type="match status" value="1"/>
</dbReference>
<evidence type="ECO:0000256" key="2">
    <source>
        <dbReference type="ARBA" id="ARBA00022801"/>
    </source>
</evidence>
<organism evidence="5 6">
    <name type="scientific">Streptosporangium vulgare</name>
    <dbReference type="NCBI Taxonomy" id="46190"/>
    <lineage>
        <taxon>Bacteria</taxon>
        <taxon>Bacillati</taxon>
        <taxon>Actinomycetota</taxon>
        <taxon>Actinomycetes</taxon>
        <taxon>Streptosporangiales</taxon>
        <taxon>Streptosporangiaceae</taxon>
        <taxon>Streptosporangium</taxon>
    </lineage>
</organism>
<dbReference type="Pfam" id="PF00293">
    <property type="entry name" value="NUDIX"/>
    <property type="match status" value="1"/>
</dbReference>
<dbReference type="Gene3D" id="3.90.79.10">
    <property type="entry name" value="Nucleoside Triphosphate Pyrophosphohydrolase"/>
    <property type="match status" value="1"/>
</dbReference>
<comment type="similarity">
    <text evidence="1">Belongs to the Nudix hydrolase family.</text>
</comment>
<proteinExistence type="inferred from homology"/>
<dbReference type="InterPro" id="IPR020084">
    <property type="entry name" value="NUDIX_hydrolase_CS"/>
</dbReference>
<feature type="domain" description="Nudix hydrolase" evidence="4">
    <location>
        <begin position="21"/>
        <end position="157"/>
    </location>
</feature>
<keyword evidence="2 5" id="KW-0378">Hydrolase</keyword>
<reference evidence="5 6" key="1">
    <citation type="submission" date="2024-09" db="EMBL/GenBank/DDBJ databases">
        <authorList>
            <person name="Sun Q."/>
            <person name="Mori K."/>
        </authorList>
    </citation>
    <scope>NUCLEOTIDE SEQUENCE [LARGE SCALE GENOMIC DNA]</scope>
    <source>
        <strain evidence="5 6">JCM 3028</strain>
    </source>
</reference>
<sequence length="165" mass="17849">MNDRDRAHDDPAPVDPRPAGRSHIGVSCSFVCHDGEGRVLLHLRGPGARDSREVWDSGAGELGFGEDFEECVRREVREEFGATVLDLVQVGVANVRRTSGELLTHWVSVQFAVLVDPREVTPSEPDRIGNLTWFGEGELPAGLHPALPGLLAHAAPHLGWSAAHA</sequence>
<evidence type="ECO:0000313" key="5">
    <source>
        <dbReference type="EMBL" id="MFB9680119.1"/>
    </source>
</evidence>
<feature type="compositionally biased region" description="Basic and acidic residues" evidence="3">
    <location>
        <begin position="1"/>
        <end position="11"/>
    </location>
</feature>
<dbReference type="RefSeq" id="WP_344746677.1">
    <property type="nucleotide sequence ID" value="NZ_BAAAWW010000101.1"/>
</dbReference>
<evidence type="ECO:0000256" key="1">
    <source>
        <dbReference type="ARBA" id="ARBA00005582"/>
    </source>
</evidence>
<gene>
    <name evidence="5" type="ORF">ACFFRH_31955</name>
</gene>
<dbReference type="EC" id="3.6.-.-" evidence="5"/>
<evidence type="ECO:0000313" key="6">
    <source>
        <dbReference type="Proteomes" id="UP001589610"/>
    </source>
</evidence>
<keyword evidence="6" id="KW-1185">Reference proteome</keyword>
<dbReference type="InterPro" id="IPR000086">
    <property type="entry name" value="NUDIX_hydrolase_dom"/>
</dbReference>
<dbReference type="CDD" id="cd02883">
    <property type="entry name" value="NUDIX_Hydrolase"/>
    <property type="match status" value="1"/>
</dbReference>
<dbReference type="PANTHER" id="PTHR43736">
    <property type="entry name" value="ADP-RIBOSE PYROPHOSPHATASE"/>
    <property type="match status" value="1"/>
</dbReference>
<dbReference type="PANTHER" id="PTHR43736:SF1">
    <property type="entry name" value="DIHYDRONEOPTERIN TRIPHOSPHATE DIPHOSPHATASE"/>
    <property type="match status" value="1"/>
</dbReference>
<dbReference type="EMBL" id="JBHMBS010000020">
    <property type="protein sequence ID" value="MFB9680119.1"/>
    <property type="molecule type" value="Genomic_DNA"/>
</dbReference>